<feature type="domain" description="Immunoglobulin A1 protease autotransporter" evidence="4">
    <location>
        <begin position="266"/>
        <end position="361"/>
    </location>
</feature>
<keyword evidence="6" id="KW-0645">Protease</keyword>
<dbReference type="InterPro" id="IPR057393">
    <property type="entry name" value="PIC_HAP1_IgA0_b-sol2"/>
</dbReference>
<dbReference type="PANTHER" id="PTHR12338">
    <property type="entry name" value="AUTOTRANSPORTER"/>
    <property type="match status" value="1"/>
</dbReference>
<sequence length="448" mass="50536">MVKKSWQEWNIYKKDFADSIKKRDNAETVPFSTSEYRWTTTGNSSQITNNQKTISVKLPNSEEKLVNYQQKEKENTGQNVIFEGNGNSKNTLVLENNINQGAGGLFFKGNYEVKGKTDDITWVGGGISVEEGKTVTWKVHNPKSDRLAKIGKGTLIVEGKGENKGSLKVGDGTVILKQQADANNKVKAFSQVGIVSGRSTVVLNDDKQVDPNSIYFGFRGGRLDLNGNSLTFDHIRNIDDGARIVNHNTSKTSTVTITGESLITDPNKINPYYIKAREEDNPYYTFRQIRDGYQLYFDEENRNYYTLRKGAKFNSQLPYNDKESNETWLYMGKNSDEAKKKTMEYINNSRMNGFNGYFGEEEGKNNGNLNVTFKGKTDQNRFLLTGGTNLNGDLKVEKGTLFLSGRPTPHARDIAGISSTKKDPHFAENNEVVVEDDWINRNFKSNKY</sequence>
<feature type="domain" description="PIC/HAP1/IgA0-like second beta-solenoid repeat region" evidence="5">
    <location>
        <begin position="367"/>
        <end position="447"/>
    </location>
</feature>
<dbReference type="AlphaFoldDB" id="A0A2X1RSE8"/>
<dbReference type="EC" id="3.4.21.72" evidence="6"/>
<accession>A0A2X1RSE8</accession>
<dbReference type="Gene3D" id="2.160.20.20">
    <property type="match status" value="1"/>
</dbReference>
<evidence type="ECO:0000313" key="7">
    <source>
        <dbReference type="Proteomes" id="UP000249936"/>
    </source>
</evidence>
<dbReference type="Gene3D" id="3.30.160.280">
    <property type="match status" value="1"/>
</dbReference>
<keyword evidence="3" id="KW-0732">Signal</keyword>
<name>A0A2X1RSE8_HAEIF</name>
<dbReference type="InterPro" id="IPR011050">
    <property type="entry name" value="Pectin_lyase_fold/virulence"/>
</dbReference>
<dbReference type="GO" id="GO:0005576">
    <property type="term" value="C:extracellular region"/>
    <property type="evidence" value="ECO:0007669"/>
    <property type="project" value="UniProtKB-SubCell"/>
</dbReference>
<gene>
    <name evidence="6" type="primary">iga_4</name>
    <name evidence="6" type="ORF">NCTC11872_01978</name>
</gene>
<dbReference type="PANTHER" id="PTHR12338:SF9">
    <property type="entry name" value="IMMUNOGLOBULIN A1 PROTEASE AUTOTRANSPORTER"/>
    <property type="match status" value="1"/>
</dbReference>
<dbReference type="InterPro" id="IPR050909">
    <property type="entry name" value="Bact_Autotransporter_VF"/>
</dbReference>
<keyword evidence="6" id="KW-0378">Hydrolase</keyword>
<evidence type="ECO:0000259" key="4">
    <source>
        <dbReference type="Pfam" id="PF24077"/>
    </source>
</evidence>
<dbReference type="InterPro" id="IPR012332">
    <property type="entry name" value="Autotransporter_pectin_lyase_C"/>
</dbReference>
<organism evidence="6 7">
    <name type="scientific">Haemophilus influenzae</name>
    <dbReference type="NCBI Taxonomy" id="727"/>
    <lineage>
        <taxon>Bacteria</taxon>
        <taxon>Pseudomonadati</taxon>
        <taxon>Pseudomonadota</taxon>
        <taxon>Gammaproteobacteria</taxon>
        <taxon>Pasteurellales</taxon>
        <taxon>Pasteurellaceae</taxon>
        <taxon>Haemophilus</taxon>
    </lineage>
</organism>
<evidence type="ECO:0000256" key="1">
    <source>
        <dbReference type="ARBA" id="ARBA00004613"/>
    </source>
</evidence>
<evidence type="ECO:0000256" key="2">
    <source>
        <dbReference type="ARBA" id="ARBA00022525"/>
    </source>
</evidence>
<proteinExistence type="predicted"/>
<dbReference type="GO" id="GO:0006508">
    <property type="term" value="P:proteolysis"/>
    <property type="evidence" value="ECO:0007669"/>
    <property type="project" value="UniProtKB-KW"/>
</dbReference>
<dbReference type="Proteomes" id="UP000249936">
    <property type="component" value="Unassembled WGS sequence"/>
</dbReference>
<evidence type="ECO:0000256" key="3">
    <source>
        <dbReference type="ARBA" id="ARBA00022729"/>
    </source>
</evidence>
<evidence type="ECO:0000313" key="6">
    <source>
        <dbReference type="EMBL" id="SPX42347.1"/>
    </source>
</evidence>
<dbReference type="EMBL" id="UASK01000006">
    <property type="protein sequence ID" value="SPX42347.1"/>
    <property type="molecule type" value="Genomic_DNA"/>
</dbReference>
<keyword evidence="2" id="KW-0964">Secreted</keyword>
<evidence type="ECO:0000259" key="5">
    <source>
        <dbReference type="Pfam" id="PF24078"/>
    </source>
</evidence>
<dbReference type="Pfam" id="PF24078">
    <property type="entry name" value="Beta-sol_PIC_HAP1_IgA0_2nd"/>
    <property type="match status" value="1"/>
</dbReference>
<dbReference type="Pfam" id="PF24077">
    <property type="entry name" value="IgA0_D2"/>
    <property type="match status" value="1"/>
</dbReference>
<reference evidence="6 7" key="1">
    <citation type="submission" date="2018-06" db="EMBL/GenBank/DDBJ databases">
        <authorList>
            <consortium name="Pathogen Informatics"/>
            <person name="Doyle S."/>
        </authorList>
    </citation>
    <scope>NUCLEOTIDE SEQUENCE [LARGE SCALE GENOMIC DNA]</scope>
    <source>
        <strain evidence="6 7">NCTC11872</strain>
    </source>
</reference>
<dbReference type="InterPro" id="IPR057069">
    <property type="entry name" value="IgA0_D2"/>
</dbReference>
<dbReference type="SUPFAM" id="SSF51126">
    <property type="entry name" value="Pectin lyase-like"/>
    <property type="match status" value="1"/>
</dbReference>
<protein>
    <submittedName>
        <fullName evidence="6">Iga1 protease type 2</fullName>
        <ecNumber evidence="6">3.4.21.72</ecNumber>
    </submittedName>
</protein>
<comment type="subcellular location">
    <subcellularLocation>
        <location evidence="1">Secreted</location>
    </subcellularLocation>
</comment>
<dbReference type="GO" id="GO:0008233">
    <property type="term" value="F:peptidase activity"/>
    <property type="evidence" value="ECO:0007669"/>
    <property type="project" value="UniProtKB-KW"/>
</dbReference>